<keyword evidence="2" id="KW-0805">Transcription regulation</keyword>
<evidence type="ECO:0000256" key="3">
    <source>
        <dbReference type="ARBA" id="ARBA00023125"/>
    </source>
</evidence>
<keyword evidence="4" id="KW-0804">Transcription</keyword>
<dbReference type="GO" id="GO:0005634">
    <property type="term" value="C:nucleus"/>
    <property type="evidence" value="ECO:0007669"/>
    <property type="project" value="UniProtKB-SubCell"/>
</dbReference>
<dbReference type="GO" id="GO:0043565">
    <property type="term" value="F:sequence-specific DNA binding"/>
    <property type="evidence" value="ECO:0007669"/>
    <property type="project" value="InterPro"/>
</dbReference>
<dbReference type="SMART" id="SM00774">
    <property type="entry name" value="WRKY"/>
    <property type="match status" value="1"/>
</dbReference>
<comment type="caution">
    <text evidence="9">The sequence shown here is derived from an EMBL/GenBank/DDBJ whole genome shotgun (WGS) entry which is preliminary data.</text>
</comment>
<evidence type="ECO:0000313" key="9">
    <source>
        <dbReference type="EMBL" id="KAF5459769.1"/>
    </source>
</evidence>
<protein>
    <recommendedName>
        <fullName evidence="8">WRKY domain-containing protein</fullName>
    </recommendedName>
</protein>
<evidence type="ECO:0000256" key="5">
    <source>
        <dbReference type="ARBA" id="ARBA00023242"/>
    </source>
</evidence>
<evidence type="ECO:0000256" key="2">
    <source>
        <dbReference type="ARBA" id="ARBA00023015"/>
    </source>
</evidence>
<reference evidence="9" key="2">
    <citation type="submission" date="2020-03" db="EMBL/GenBank/DDBJ databases">
        <title>Walnut 2.0.</title>
        <authorList>
            <person name="Marrano A."/>
            <person name="Britton M."/>
            <person name="Zimin A.V."/>
            <person name="Zaini P.A."/>
            <person name="Workman R."/>
            <person name="Puiu D."/>
            <person name="Bianco L."/>
            <person name="Allen B.J."/>
            <person name="Troggio M."/>
            <person name="Leslie C.A."/>
            <person name="Timp W."/>
            <person name="Dendekar A."/>
            <person name="Salzberg S.L."/>
            <person name="Neale D.B."/>
        </authorList>
    </citation>
    <scope>NUCLEOTIDE SEQUENCE</scope>
    <source>
        <tissue evidence="9">Leaves</tissue>
    </source>
</reference>
<gene>
    <name evidence="9" type="ORF">F2P56_019689</name>
</gene>
<accession>A0A833UE73</accession>
<dbReference type="PANTHER" id="PTHR31429:SF86">
    <property type="entry name" value="WRKY TRANSCRIPTION FACTOR 61-RELATED"/>
    <property type="match status" value="1"/>
</dbReference>
<reference evidence="9" key="1">
    <citation type="submission" date="2015-10" db="EMBL/GenBank/DDBJ databases">
        <authorList>
            <person name="Martinez-Garcia P.J."/>
            <person name="Crepeau M.W."/>
            <person name="Puiu D."/>
            <person name="Gonzalez-Ibeas D."/>
            <person name="Whalen J."/>
            <person name="Stevens K."/>
            <person name="Paul R."/>
            <person name="Butterfield T."/>
            <person name="Britton M."/>
            <person name="Reagan R."/>
            <person name="Chakraborty S."/>
            <person name="Walawage S.L."/>
            <person name="Vasquez-Gross H.A."/>
            <person name="Cardeno C."/>
            <person name="Famula R."/>
            <person name="Pratt K."/>
            <person name="Kuruganti S."/>
            <person name="Aradhya M.K."/>
            <person name="Leslie C.A."/>
            <person name="Dandekar A.M."/>
            <person name="Salzberg S.L."/>
            <person name="Wegrzyn J.L."/>
            <person name="Langley C.H."/>
            <person name="Neale D.B."/>
        </authorList>
    </citation>
    <scope>NUCLEOTIDE SEQUENCE</scope>
    <source>
        <tissue evidence="9">Leaves</tissue>
    </source>
</reference>
<name>A0A833UE73_JUGRE</name>
<dbReference type="PANTHER" id="PTHR31429">
    <property type="entry name" value="WRKY TRANSCRIPTION FACTOR 36-RELATED"/>
    <property type="match status" value="1"/>
</dbReference>
<keyword evidence="3" id="KW-0238">DNA-binding</keyword>
<dbReference type="InterPro" id="IPR003657">
    <property type="entry name" value="WRKY_dom"/>
</dbReference>
<feature type="region of interest" description="Disordered" evidence="7">
    <location>
        <begin position="1"/>
        <end position="45"/>
    </location>
</feature>
<feature type="domain" description="WRKY" evidence="8">
    <location>
        <begin position="213"/>
        <end position="279"/>
    </location>
</feature>
<evidence type="ECO:0000259" key="8">
    <source>
        <dbReference type="PROSITE" id="PS50811"/>
    </source>
</evidence>
<organism evidence="9 10">
    <name type="scientific">Juglans regia</name>
    <name type="common">English walnut</name>
    <dbReference type="NCBI Taxonomy" id="51240"/>
    <lineage>
        <taxon>Eukaryota</taxon>
        <taxon>Viridiplantae</taxon>
        <taxon>Streptophyta</taxon>
        <taxon>Embryophyta</taxon>
        <taxon>Tracheophyta</taxon>
        <taxon>Spermatophyta</taxon>
        <taxon>Magnoliopsida</taxon>
        <taxon>eudicotyledons</taxon>
        <taxon>Gunneridae</taxon>
        <taxon>Pentapetalae</taxon>
        <taxon>rosids</taxon>
        <taxon>fabids</taxon>
        <taxon>Fagales</taxon>
        <taxon>Juglandaceae</taxon>
        <taxon>Juglans</taxon>
    </lineage>
</organism>
<keyword evidence="5" id="KW-0539">Nucleus</keyword>
<dbReference type="EMBL" id="LIHL02000009">
    <property type="protein sequence ID" value="KAF5459769.1"/>
    <property type="molecule type" value="Genomic_DNA"/>
</dbReference>
<evidence type="ECO:0000256" key="1">
    <source>
        <dbReference type="ARBA" id="ARBA00004123"/>
    </source>
</evidence>
<evidence type="ECO:0000256" key="6">
    <source>
        <dbReference type="SAM" id="Coils"/>
    </source>
</evidence>
<dbReference type="SUPFAM" id="SSF118290">
    <property type="entry name" value="WRKY DNA-binding domain"/>
    <property type="match status" value="1"/>
</dbReference>
<evidence type="ECO:0000256" key="4">
    <source>
        <dbReference type="ARBA" id="ARBA00023163"/>
    </source>
</evidence>
<dbReference type="Proteomes" id="UP000619265">
    <property type="component" value="Unassembled WGS sequence"/>
</dbReference>
<dbReference type="Pfam" id="PF03106">
    <property type="entry name" value="WRKY"/>
    <property type="match status" value="1"/>
</dbReference>
<comment type="subcellular location">
    <subcellularLocation>
        <location evidence="1">Nucleus</location>
    </subcellularLocation>
</comment>
<dbReference type="PROSITE" id="PS50811">
    <property type="entry name" value="WRKY"/>
    <property type="match status" value="1"/>
</dbReference>
<sequence length="488" mass="54476">MEAATKEFISSTGYGGHVGNGRPCHENYLKPPSSPLQKDSRSCSKQDVQLQSTRVEMGEVREENQRLKKSLDRIMKDYQNLQMKFFDIVQKDRIKTTNNTNNHQEIEESDQFVSLCLGRVTHDTKEDKKTVVSSKLKEDDQAKETSLTLGLDRRFELSDQSKVNAKSFEELKKEARETCWQHSKVLKTKRSGDDEVQQQNPVKKARVSVRARCDTPTMNDGCQWRKYGQKISKSHPCPRAYYRCTVSPSCPVRKQVQRCAEDISILITTYEGTHNHPLPMLATTMASTTSAAASMLLSESSSSQLPAGHSSSVTTANSTATANLHGPDFFKLDSLKSKHFYLSKSSFSSSVPSHPTITLDLTSSPSSSLPRFNIVSSEYRPKYSSATLNFNSSDPNAMSWVNGFLNYGRQPYNKNQIGNLSMGRQPVEDNYQSYMHKKDLTPQHSLLETIDTATKAITVDQRFQSALAIALTSIIDAGDIAAGGAQRN</sequence>
<proteinExistence type="predicted"/>
<dbReference type="InterPro" id="IPR036576">
    <property type="entry name" value="WRKY_dom_sf"/>
</dbReference>
<dbReference type="Gramene" id="Jr09_02120_p1">
    <property type="protein sequence ID" value="cds.Jr09_02120_p1"/>
    <property type="gene ID" value="Jr09_02120"/>
</dbReference>
<dbReference type="InterPro" id="IPR044810">
    <property type="entry name" value="WRKY_plant"/>
</dbReference>
<keyword evidence="6" id="KW-0175">Coiled coil</keyword>
<dbReference type="GO" id="GO:0003700">
    <property type="term" value="F:DNA-binding transcription factor activity"/>
    <property type="evidence" value="ECO:0007669"/>
    <property type="project" value="InterPro"/>
</dbReference>
<evidence type="ECO:0000256" key="7">
    <source>
        <dbReference type="SAM" id="MobiDB-lite"/>
    </source>
</evidence>
<dbReference type="Gene3D" id="2.20.25.80">
    <property type="entry name" value="WRKY domain"/>
    <property type="match status" value="1"/>
</dbReference>
<evidence type="ECO:0000313" key="10">
    <source>
        <dbReference type="Proteomes" id="UP000619265"/>
    </source>
</evidence>
<feature type="coiled-coil region" evidence="6">
    <location>
        <begin position="50"/>
        <end position="84"/>
    </location>
</feature>
<dbReference type="AlphaFoldDB" id="A0A833UE73"/>
<dbReference type="FunFam" id="2.20.25.80:FF:000002">
    <property type="entry name" value="probable WRKY transcription factor 31"/>
    <property type="match status" value="1"/>
</dbReference>